<evidence type="ECO:0000259" key="17">
    <source>
        <dbReference type="SMART" id="SM00965"/>
    </source>
</evidence>
<keyword evidence="6 14" id="KW-0812">Transmembrane</keyword>
<organism evidence="18 19">
    <name type="scientific">Pseudomonas morbosilactucae</name>
    <dbReference type="NCBI Taxonomy" id="2938197"/>
    <lineage>
        <taxon>Bacteria</taxon>
        <taxon>Pseudomonadati</taxon>
        <taxon>Pseudomonadota</taxon>
        <taxon>Gammaproteobacteria</taxon>
        <taxon>Pseudomonadales</taxon>
        <taxon>Pseudomonadaceae</taxon>
        <taxon>Pseudomonas</taxon>
    </lineage>
</organism>
<dbReference type="Pfam" id="PF07715">
    <property type="entry name" value="Plug"/>
    <property type="match status" value="1"/>
</dbReference>
<evidence type="ECO:0000256" key="1">
    <source>
        <dbReference type="ARBA" id="ARBA00004571"/>
    </source>
</evidence>
<dbReference type="PANTHER" id="PTHR32552:SF74">
    <property type="entry name" value="HYDROXAMATE SIDEROPHORE RECEPTOR FHUE"/>
    <property type="match status" value="1"/>
</dbReference>
<evidence type="ECO:0000256" key="11">
    <source>
        <dbReference type="ARBA" id="ARBA00023136"/>
    </source>
</evidence>
<keyword evidence="10 16" id="KW-0798">TonB box</keyword>
<evidence type="ECO:0000256" key="9">
    <source>
        <dbReference type="ARBA" id="ARBA00023065"/>
    </source>
</evidence>
<keyword evidence="11 14" id="KW-0472">Membrane</keyword>
<evidence type="ECO:0000256" key="13">
    <source>
        <dbReference type="ARBA" id="ARBA00023237"/>
    </source>
</evidence>
<keyword evidence="8" id="KW-0408">Iron</keyword>
<dbReference type="Gene3D" id="3.55.50.30">
    <property type="match status" value="1"/>
</dbReference>
<keyword evidence="19" id="KW-1185">Reference proteome</keyword>
<dbReference type="EMBL" id="JALQCX010000028">
    <property type="protein sequence ID" value="MCK9815518.1"/>
    <property type="molecule type" value="Genomic_DNA"/>
</dbReference>
<dbReference type="InterPro" id="IPR011662">
    <property type="entry name" value="Secretin/TonB_short_N"/>
</dbReference>
<dbReference type="Pfam" id="PF07660">
    <property type="entry name" value="STN"/>
    <property type="match status" value="1"/>
</dbReference>
<feature type="short sequence motif" description="TonB C-terminal box" evidence="15">
    <location>
        <begin position="804"/>
        <end position="821"/>
    </location>
</feature>
<keyword evidence="5" id="KW-0410">Iron transport</keyword>
<evidence type="ECO:0000313" key="19">
    <source>
        <dbReference type="Proteomes" id="UP001155163"/>
    </source>
</evidence>
<keyword evidence="7" id="KW-0732">Signal</keyword>
<evidence type="ECO:0000256" key="12">
    <source>
        <dbReference type="ARBA" id="ARBA00023170"/>
    </source>
</evidence>
<evidence type="ECO:0000256" key="8">
    <source>
        <dbReference type="ARBA" id="ARBA00023004"/>
    </source>
</evidence>
<dbReference type="InterPro" id="IPR012910">
    <property type="entry name" value="Plug_dom"/>
</dbReference>
<dbReference type="Proteomes" id="UP001155163">
    <property type="component" value="Unassembled WGS sequence"/>
</dbReference>
<feature type="domain" description="Secretin/TonB short N-terminal" evidence="17">
    <location>
        <begin position="68"/>
        <end position="119"/>
    </location>
</feature>
<dbReference type="InterPro" id="IPR010105">
    <property type="entry name" value="TonB_sidphr_rcpt"/>
</dbReference>
<evidence type="ECO:0000256" key="4">
    <source>
        <dbReference type="ARBA" id="ARBA00022452"/>
    </source>
</evidence>
<name>A0ABT0JHZ4_9PSED</name>
<evidence type="ECO:0000256" key="14">
    <source>
        <dbReference type="PROSITE-ProRule" id="PRU01360"/>
    </source>
</evidence>
<dbReference type="RefSeq" id="WP_268262440.1">
    <property type="nucleotide sequence ID" value="NZ_JALQCX010000028.1"/>
</dbReference>
<dbReference type="PANTHER" id="PTHR32552">
    <property type="entry name" value="FERRICHROME IRON RECEPTOR-RELATED"/>
    <property type="match status" value="1"/>
</dbReference>
<comment type="subcellular location">
    <subcellularLocation>
        <location evidence="1 14">Cell outer membrane</location>
        <topology evidence="1 14">Multi-pass membrane protein</topology>
    </subcellularLocation>
</comment>
<dbReference type="Pfam" id="PF00593">
    <property type="entry name" value="TonB_dep_Rec_b-barrel"/>
    <property type="match status" value="1"/>
</dbReference>
<evidence type="ECO:0000256" key="10">
    <source>
        <dbReference type="ARBA" id="ARBA00023077"/>
    </source>
</evidence>
<comment type="caution">
    <text evidence="18">The sequence shown here is derived from an EMBL/GenBank/DDBJ whole genome shotgun (WGS) entry which is preliminary data.</text>
</comment>
<gene>
    <name evidence="18" type="ORF">M1B35_15610</name>
</gene>
<evidence type="ECO:0000256" key="7">
    <source>
        <dbReference type="ARBA" id="ARBA00022729"/>
    </source>
</evidence>
<dbReference type="InterPro" id="IPR039426">
    <property type="entry name" value="TonB-dep_rcpt-like"/>
</dbReference>
<evidence type="ECO:0000256" key="5">
    <source>
        <dbReference type="ARBA" id="ARBA00022496"/>
    </source>
</evidence>
<protein>
    <submittedName>
        <fullName evidence="18">TonB-dependent receptor</fullName>
    </submittedName>
</protein>
<dbReference type="InterPro" id="IPR000531">
    <property type="entry name" value="Beta-barrel_TonB"/>
</dbReference>
<dbReference type="PROSITE" id="PS52016">
    <property type="entry name" value="TONB_DEPENDENT_REC_3"/>
    <property type="match status" value="1"/>
</dbReference>
<keyword evidence="9" id="KW-0406">Ion transport</keyword>
<dbReference type="Gene3D" id="2.170.130.10">
    <property type="entry name" value="TonB-dependent receptor, plug domain"/>
    <property type="match status" value="1"/>
</dbReference>
<keyword evidence="3 14" id="KW-0813">Transport</keyword>
<dbReference type="NCBIfam" id="TIGR01783">
    <property type="entry name" value="TonB-siderophor"/>
    <property type="match status" value="1"/>
</dbReference>
<evidence type="ECO:0000256" key="3">
    <source>
        <dbReference type="ARBA" id="ARBA00022448"/>
    </source>
</evidence>
<accession>A0ABT0JHZ4</accession>
<dbReference type="InterPro" id="IPR036942">
    <property type="entry name" value="Beta-barrel_TonB_sf"/>
</dbReference>
<reference evidence="18 19" key="2">
    <citation type="journal article" date="2023" name="Plant Pathol.">
        <title>Dismantling and reorganizing Pseudomonas marginalis sensu#lato.</title>
        <authorList>
            <person name="Sawada H."/>
            <person name="Fujikawa T."/>
            <person name="Satou M."/>
        </authorList>
    </citation>
    <scope>NUCLEOTIDE SEQUENCE [LARGE SCALE GENOMIC DNA]</scope>
    <source>
        <strain evidence="18 19">MAFF 302046</strain>
    </source>
</reference>
<keyword evidence="12 18" id="KW-0675">Receptor</keyword>
<dbReference type="Gene3D" id="2.40.170.20">
    <property type="entry name" value="TonB-dependent receptor, beta-barrel domain"/>
    <property type="match status" value="1"/>
</dbReference>
<evidence type="ECO:0000256" key="15">
    <source>
        <dbReference type="PROSITE-ProRule" id="PRU10144"/>
    </source>
</evidence>
<dbReference type="CDD" id="cd01347">
    <property type="entry name" value="ligand_gated_channel"/>
    <property type="match status" value="1"/>
</dbReference>
<keyword evidence="13 14" id="KW-0998">Cell outer membrane</keyword>
<evidence type="ECO:0000313" key="18">
    <source>
        <dbReference type="EMBL" id="MCK9815518.1"/>
    </source>
</evidence>
<dbReference type="SUPFAM" id="SSF56935">
    <property type="entry name" value="Porins"/>
    <property type="match status" value="1"/>
</dbReference>
<evidence type="ECO:0000256" key="2">
    <source>
        <dbReference type="ARBA" id="ARBA00009810"/>
    </source>
</evidence>
<proteinExistence type="inferred from homology"/>
<dbReference type="SMART" id="SM00965">
    <property type="entry name" value="STN"/>
    <property type="match status" value="1"/>
</dbReference>
<dbReference type="InterPro" id="IPR037066">
    <property type="entry name" value="Plug_dom_sf"/>
</dbReference>
<evidence type="ECO:0000256" key="16">
    <source>
        <dbReference type="RuleBase" id="RU003357"/>
    </source>
</evidence>
<dbReference type="PROSITE" id="PS01156">
    <property type="entry name" value="TONB_DEPENDENT_REC_2"/>
    <property type="match status" value="1"/>
</dbReference>
<dbReference type="InterPro" id="IPR010917">
    <property type="entry name" value="TonB_rcpt_CS"/>
</dbReference>
<evidence type="ECO:0000256" key="6">
    <source>
        <dbReference type="ARBA" id="ARBA00022692"/>
    </source>
</evidence>
<sequence>MSSAFIPSRPLQHRVLALTLRSILLAGMTGLPLASFAVQAEQADSRHYDLAAGPLEDSLNSFAQVAGISLPFDPALVQGKRAPALRGDYGVHEGLNRLLVDSGLTVTRTDSGNYLLIDHGQGGGALELGATNISGLSLGSTTESSGSYTTGAMQTATKLPLSLRETPQSVTVMTRQRMDDQGMRSLDDVVQATPGLRLSASRPANSEFFARGFPITNLMFDGLPTTYNADWVASADLAPYDRVEVVRGATGMMQGAGNPSAAINMVRKRPTKEFQASVTGSAGSWDNYRSELDVSGPVNASGTVRGRFVGAYNDKDSYQDYAGRERGVFYGVSEFDLSDSTTLTVGASDQNDNNNINWGGLPVSPDGSHMGFSRSKTFGYRWSHQDVDNKTLFVELDQRFDNDWRLHLGASKNWSDFKMMGGVLERNNDATYRQRVFNQNRDFDQSTYDFFASGPFALLGRQHELVVGASKRQLKTEAIGGHRFFNNIYINSFKPTDLARPTVPDVYSLSDKVDQEGLYLTTRWNLADPLKVILGARLDWYDATSIYDQTNDQYYTSGKTKEVRHVTRYAGVIYDLDDNHSVYASYTDIFQPQTEKNGAGTGIKPITGENYEVGIKGEYLGGALNASASLFQIDQLNRAAEVADARLCTVIPVGSFGCYEAAGKVRSQGIELEINGALTPNWQVGAGYTFAQAKYEKDADKTKEGTLFDTDVPRHMFKANTTYHLQGDLKPWRIGANLYSQSATFNKGRNVFGNFHIEQQAYALVGLMAGYQVNKHLDTQLNINNVFDKKYYQGIASNSTWSPYDVFGDPRNFTVTAKYSF</sequence>
<comment type="similarity">
    <text evidence="2 14 16">Belongs to the TonB-dependent receptor family.</text>
</comment>
<keyword evidence="4 14" id="KW-1134">Transmembrane beta strand</keyword>
<reference evidence="18 19" key="1">
    <citation type="journal article" date="2022" name="Int. J. Syst. Evol. Microbiol.">
        <title>Pseudomonas aegrilactucae sp. nov. and Pseudomonas morbosilactucae sp. nov., pathogens causing bacterial rot of lettuce in Japan.</title>
        <authorList>
            <person name="Sawada H."/>
            <person name="Fujikawa T."/>
            <person name="Satou M."/>
        </authorList>
    </citation>
    <scope>NUCLEOTIDE SEQUENCE [LARGE SCALE GENOMIC DNA]</scope>
    <source>
        <strain evidence="18 19">MAFF 302046</strain>
    </source>
</reference>